<feature type="binding site" evidence="7">
    <location>
        <begin position="309"/>
        <end position="310"/>
    </location>
    <ligand>
        <name>substrate</name>
    </ligand>
</feature>
<keyword evidence="6 7" id="KW-0546">Nucleotide metabolism</keyword>
<comment type="caution">
    <text evidence="7">Lacks conserved residue(s) required for the propagation of feature annotation.</text>
</comment>
<dbReference type="InterPro" id="IPR020922">
    <property type="entry name" value="dITP/XTP_pyrophosphatase"/>
</dbReference>
<dbReference type="InterPro" id="IPR011990">
    <property type="entry name" value="TPR-like_helical_dom_sf"/>
</dbReference>
<dbReference type="GO" id="GO:0009117">
    <property type="term" value="P:nucleotide metabolic process"/>
    <property type="evidence" value="ECO:0007669"/>
    <property type="project" value="UniProtKB-KW"/>
</dbReference>
<keyword evidence="2 7" id="KW-0479">Metal-binding</keyword>
<dbReference type="CDD" id="cd00515">
    <property type="entry name" value="HAM1"/>
    <property type="match status" value="1"/>
</dbReference>
<dbReference type="RefSeq" id="WP_342714587.1">
    <property type="nucleotide sequence ID" value="NZ_FOZL01000001.1"/>
</dbReference>
<dbReference type="GO" id="GO:0046872">
    <property type="term" value="F:metal ion binding"/>
    <property type="evidence" value="ECO:0007669"/>
    <property type="project" value="UniProtKB-KW"/>
</dbReference>
<dbReference type="SUPFAM" id="SSF52972">
    <property type="entry name" value="ITPase-like"/>
    <property type="match status" value="1"/>
</dbReference>
<sequence length="323" mass="34285">MPDFDADKLFYAGLDALAAGDTESAISDLRTASAAGHRDATHGLIRALDVAARYDEALPVAQALIAEAPNDILARTSLSMIYQHMGMVPEAEKAALDAKLLDWKMQLQGTGSREQGTDPFAAKAIERLYVATTNAGKLRDFEVASGGRVRLHPLPGLKEIPAPAEDELTFEGNAAVKAKYYSLLAPGELVVADDSGLEIDALHGAPGVRSARYAEDMGFTEGDTLDARNNLCLLAALAGKPHRQGRYRCALAAARDGVVLWSADGSLEGSLLEAPRGTGGFGYDPLFLLAELDRTMAELTPEERIGLSHRGKALAALLDAMEA</sequence>
<comment type="catalytic activity">
    <reaction evidence="7">
        <text>dITP + H2O = dIMP + diphosphate + H(+)</text>
        <dbReference type="Rhea" id="RHEA:28342"/>
        <dbReference type="ChEBI" id="CHEBI:15377"/>
        <dbReference type="ChEBI" id="CHEBI:15378"/>
        <dbReference type="ChEBI" id="CHEBI:33019"/>
        <dbReference type="ChEBI" id="CHEBI:61194"/>
        <dbReference type="ChEBI" id="CHEBI:61382"/>
        <dbReference type="EC" id="3.6.1.66"/>
    </reaction>
</comment>
<comment type="similarity">
    <text evidence="1 7">Belongs to the HAM1 NTPase family.</text>
</comment>
<comment type="catalytic activity">
    <reaction evidence="7">
        <text>XTP + H2O = XMP + diphosphate + H(+)</text>
        <dbReference type="Rhea" id="RHEA:28610"/>
        <dbReference type="ChEBI" id="CHEBI:15377"/>
        <dbReference type="ChEBI" id="CHEBI:15378"/>
        <dbReference type="ChEBI" id="CHEBI:33019"/>
        <dbReference type="ChEBI" id="CHEBI:57464"/>
        <dbReference type="ChEBI" id="CHEBI:61314"/>
        <dbReference type="EC" id="3.6.1.66"/>
    </reaction>
</comment>
<evidence type="ECO:0000256" key="1">
    <source>
        <dbReference type="ARBA" id="ARBA00008023"/>
    </source>
</evidence>
<keyword evidence="5 7" id="KW-0460">Magnesium</keyword>
<evidence type="ECO:0000256" key="2">
    <source>
        <dbReference type="ARBA" id="ARBA00022723"/>
    </source>
</evidence>
<reference evidence="8 9" key="1">
    <citation type="submission" date="2016-10" db="EMBL/GenBank/DDBJ databases">
        <authorList>
            <person name="de Groot N.N."/>
        </authorList>
    </citation>
    <scope>NUCLEOTIDE SEQUENCE [LARGE SCALE GENOMIC DNA]</scope>
    <source>
        <strain evidence="8 9">DSM 21001</strain>
    </source>
</reference>
<dbReference type="GO" id="GO:0005829">
    <property type="term" value="C:cytosol"/>
    <property type="evidence" value="ECO:0007669"/>
    <property type="project" value="TreeGrafter"/>
</dbReference>
<protein>
    <recommendedName>
        <fullName evidence="7">dITP/XTP pyrophosphatase</fullName>
        <ecNumber evidence="7">3.6.1.66</ecNumber>
    </recommendedName>
    <alternativeName>
        <fullName evidence="7">Non-canonical purine NTP pyrophosphatase</fullName>
    </alternativeName>
    <alternativeName>
        <fullName evidence="7">Non-standard purine NTP pyrophosphatase</fullName>
    </alternativeName>
    <alternativeName>
        <fullName evidence="7">Nucleoside-triphosphate diphosphatase</fullName>
    </alternativeName>
    <alternativeName>
        <fullName evidence="7">Nucleoside-triphosphate pyrophosphatase</fullName>
        <shortName evidence="7">NTPase</shortName>
    </alternativeName>
</protein>
<feature type="binding site" evidence="7">
    <location>
        <position position="194"/>
    </location>
    <ligand>
        <name>Mg(2+)</name>
        <dbReference type="ChEBI" id="CHEBI:18420"/>
    </ligand>
</feature>
<feature type="active site" description="Proton acceptor" evidence="7">
    <location>
        <position position="194"/>
    </location>
</feature>
<dbReference type="GO" id="GO:0000166">
    <property type="term" value="F:nucleotide binding"/>
    <property type="evidence" value="ECO:0007669"/>
    <property type="project" value="UniProtKB-KW"/>
</dbReference>
<evidence type="ECO:0000256" key="3">
    <source>
        <dbReference type="ARBA" id="ARBA00022741"/>
    </source>
</evidence>
<dbReference type="Gene3D" id="1.25.40.10">
    <property type="entry name" value="Tetratricopeptide repeat domain"/>
    <property type="match status" value="1"/>
</dbReference>
<dbReference type="SUPFAM" id="SSF48452">
    <property type="entry name" value="TPR-like"/>
    <property type="match status" value="1"/>
</dbReference>
<feature type="binding site" evidence="7">
    <location>
        <position position="195"/>
    </location>
    <ligand>
        <name>substrate</name>
    </ligand>
</feature>
<evidence type="ECO:0000256" key="7">
    <source>
        <dbReference type="HAMAP-Rule" id="MF_01405"/>
    </source>
</evidence>
<dbReference type="Gene3D" id="3.90.950.10">
    <property type="match status" value="1"/>
</dbReference>
<dbReference type="PANTHER" id="PTHR11067">
    <property type="entry name" value="INOSINE TRIPHOSPHATE PYROPHOSPHATASE/HAM1 PROTEIN"/>
    <property type="match status" value="1"/>
</dbReference>
<comment type="catalytic activity">
    <reaction evidence="7">
        <text>ITP + H2O = IMP + diphosphate + H(+)</text>
        <dbReference type="Rhea" id="RHEA:29399"/>
        <dbReference type="ChEBI" id="CHEBI:15377"/>
        <dbReference type="ChEBI" id="CHEBI:15378"/>
        <dbReference type="ChEBI" id="CHEBI:33019"/>
        <dbReference type="ChEBI" id="CHEBI:58053"/>
        <dbReference type="ChEBI" id="CHEBI:61402"/>
        <dbReference type="EC" id="3.6.1.66"/>
    </reaction>
</comment>
<evidence type="ECO:0000313" key="8">
    <source>
        <dbReference type="EMBL" id="SFS14715.1"/>
    </source>
</evidence>
<dbReference type="GO" id="GO:0036220">
    <property type="term" value="F:ITP diphosphatase activity"/>
    <property type="evidence" value="ECO:0007669"/>
    <property type="project" value="UniProtKB-UniRule"/>
</dbReference>
<dbReference type="Pfam" id="PF01725">
    <property type="entry name" value="Ham1p_like"/>
    <property type="match status" value="1"/>
</dbReference>
<accession>A0A1I6MG57</accession>
<keyword evidence="4 7" id="KW-0378">Hydrolase</keyword>
<dbReference type="PANTHER" id="PTHR11067:SF9">
    <property type="entry name" value="INOSINE TRIPHOSPHATE PYROPHOSPHATASE"/>
    <property type="match status" value="1"/>
</dbReference>
<name>A0A1I6MG57_9BACT</name>
<keyword evidence="9" id="KW-1185">Reference proteome</keyword>
<dbReference type="Proteomes" id="UP000199024">
    <property type="component" value="Unassembled WGS sequence"/>
</dbReference>
<feature type="binding site" evidence="7">
    <location>
        <begin position="132"/>
        <end position="137"/>
    </location>
    <ligand>
        <name>substrate</name>
    </ligand>
</feature>
<evidence type="ECO:0000313" key="9">
    <source>
        <dbReference type="Proteomes" id="UP000199024"/>
    </source>
</evidence>
<keyword evidence="3 7" id="KW-0547">Nucleotide-binding</keyword>
<dbReference type="STRING" id="474950.SAMN05421771_2585"/>
<dbReference type="GO" id="GO:0017111">
    <property type="term" value="F:ribonucleoside triphosphate phosphatase activity"/>
    <property type="evidence" value="ECO:0007669"/>
    <property type="project" value="InterPro"/>
</dbReference>
<organism evidence="8 9">
    <name type="scientific">Granulicella pectinivorans</name>
    <dbReference type="NCBI Taxonomy" id="474950"/>
    <lineage>
        <taxon>Bacteria</taxon>
        <taxon>Pseudomonadati</taxon>
        <taxon>Acidobacteriota</taxon>
        <taxon>Terriglobia</taxon>
        <taxon>Terriglobales</taxon>
        <taxon>Acidobacteriaceae</taxon>
        <taxon>Granulicella</taxon>
    </lineage>
</organism>
<dbReference type="EC" id="3.6.1.66" evidence="7"/>
<proteinExistence type="inferred from homology"/>
<dbReference type="GO" id="GO:0036222">
    <property type="term" value="F:XTP diphosphatase activity"/>
    <property type="evidence" value="ECO:0007669"/>
    <property type="project" value="UniProtKB-UniRule"/>
</dbReference>
<dbReference type="AlphaFoldDB" id="A0A1I6MG57"/>
<evidence type="ECO:0000256" key="4">
    <source>
        <dbReference type="ARBA" id="ARBA00022801"/>
    </source>
</evidence>
<dbReference type="EMBL" id="FOZL01000001">
    <property type="protein sequence ID" value="SFS14715.1"/>
    <property type="molecule type" value="Genomic_DNA"/>
</dbReference>
<dbReference type="HAMAP" id="MF_01405">
    <property type="entry name" value="Non_canon_purine_NTPase"/>
    <property type="match status" value="1"/>
</dbReference>
<evidence type="ECO:0000256" key="6">
    <source>
        <dbReference type="ARBA" id="ARBA00023080"/>
    </source>
</evidence>
<evidence type="ECO:0000256" key="5">
    <source>
        <dbReference type="ARBA" id="ARBA00022842"/>
    </source>
</evidence>
<dbReference type="GO" id="GO:0009146">
    <property type="term" value="P:purine nucleoside triphosphate catabolic process"/>
    <property type="evidence" value="ECO:0007669"/>
    <property type="project" value="UniProtKB-UniRule"/>
</dbReference>
<dbReference type="InterPro" id="IPR002637">
    <property type="entry name" value="RdgB/HAM1"/>
</dbReference>
<comment type="subunit">
    <text evidence="7">Homodimer.</text>
</comment>
<feature type="binding site" evidence="7">
    <location>
        <begin position="281"/>
        <end position="284"/>
    </location>
    <ligand>
        <name>substrate</name>
    </ligand>
</feature>
<dbReference type="Pfam" id="PF14559">
    <property type="entry name" value="TPR_19"/>
    <property type="match status" value="1"/>
</dbReference>
<dbReference type="InterPro" id="IPR029001">
    <property type="entry name" value="ITPase-like_fam"/>
</dbReference>
<dbReference type="GO" id="GO:0035870">
    <property type="term" value="F:dITP diphosphatase activity"/>
    <property type="evidence" value="ECO:0007669"/>
    <property type="project" value="UniProtKB-UniRule"/>
</dbReference>
<gene>
    <name evidence="8" type="ORF">SAMN05421771_2585</name>
</gene>
<comment type="function">
    <text evidence="7">Pyrophosphatase that catalyzes the hydrolysis of nucleoside triphosphates to their monophosphate derivatives, with a high preference for the non-canonical purine nucleotides XTP (xanthosine triphosphate), dITP (deoxyinosine triphosphate) and ITP. Seems to function as a house-cleaning enzyme that removes non-canonical purine nucleotides from the nucleotide pool, thus preventing their incorporation into DNA/RNA and avoiding chromosomal lesions.</text>
</comment>
<comment type="cofactor">
    <cofactor evidence="7">
        <name>Mg(2+)</name>
        <dbReference type="ChEBI" id="CHEBI:18420"/>
    </cofactor>
    <text evidence="7">Binds 1 Mg(2+) ion per subunit.</text>
</comment>